<protein>
    <submittedName>
        <fullName evidence="1">Uncharacterized protein</fullName>
    </submittedName>
</protein>
<comment type="caution">
    <text evidence="1">The sequence shown here is derived from an EMBL/GenBank/DDBJ whole genome shotgun (WGS) entry which is preliminary data.</text>
</comment>
<evidence type="ECO:0000313" key="2">
    <source>
        <dbReference type="Proteomes" id="UP000821865"/>
    </source>
</evidence>
<gene>
    <name evidence="1" type="ORF">HPB49_018725</name>
</gene>
<dbReference type="Proteomes" id="UP000821865">
    <property type="component" value="Chromosome 3"/>
</dbReference>
<proteinExistence type="predicted"/>
<keyword evidence="2" id="KW-1185">Reference proteome</keyword>
<organism evidence="1 2">
    <name type="scientific">Dermacentor silvarum</name>
    <name type="common">Tick</name>
    <dbReference type="NCBI Taxonomy" id="543639"/>
    <lineage>
        <taxon>Eukaryota</taxon>
        <taxon>Metazoa</taxon>
        <taxon>Ecdysozoa</taxon>
        <taxon>Arthropoda</taxon>
        <taxon>Chelicerata</taxon>
        <taxon>Arachnida</taxon>
        <taxon>Acari</taxon>
        <taxon>Parasitiformes</taxon>
        <taxon>Ixodida</taxon>
        <taxon>Ixodoidea</taxon>
        <taxon>Ixodidae</taxon>
        <taxon>Rhipicephalinae</taxon>
        <taxon>Dermacentor</taxon>
    </lineage>
</organism>
<reference evidence="1" key="1">
    <citation type="submission" date="2020-05" db="EMBL/GenBank/DDBJ databases">
        <title>Large-scale comparative analyses of tick genomes elucidate their genetic diversity and vector capacities.</title>
        <authorList>
            <person name="Jia N."/>
            <person name="Wang J."/>
            <person name="Shi W."/>
            <person name="Du L."/>
            <person name="Sun Y."/>
            <person name="Zhan W."/>
            <person name="Jiang J."/>
            <person name="Wang Q."/>
            <person name="Zhang B."/>
            <person name="Ji P."/>
            <person name="Sakyi L.B."/>
            <person name="Cui X."/>
            <person name="Yuan T."/>
            <person name="Jiang B."/>
            <person name="Yang W."/>
            <person name="Lam T.T.-Y."/>
            <person name="Chang Q."/>
            <person name="Ding S."/>
            <person name="Wang X."/>
            <person name="Zhu J."/>
            <person name="Ruan X."/>
            <person name="Zhao L."/>
            <person name="Wei J."/>
            <person name="Que T."/>
            <person name="Du C."/>
            <person name="Cheng J."/>
            <person name="Dai P."/>
            <person name="Han X."/>
            <person name="Huang E."/>
            <person name="Gao Y."/>
            <person name="Liu J."/>
            <person name="Shao H."/>
            <person name="Ye R."/>
            <person name="Li L."/>
            <person name="Wei W."/>
            <person name="Wang X."/>
            <person name="Wang C."/>
            <person name="Yang T."/>
            <person name="Huo Q."/>
            <person name="Li W."/>
            <person name="Guo W."/>
            <person name="Chen H."/>
            <person name="Zhou L."/>
            <person name="Ni X."/>
            <person name="Tian J."/>
            <person name="Zhou Y."/>
            <person name="Sheng Y."/>
            <person name="Liu T."/>
            <person name="Pan Y."/>
            <person name="Xia L."/>
            <person name="Li J."/>
            <person name="Zhao F."/>
            <person name="Cao W."/>
        </authorList>
    </citation>
    <scope>NUCLEOTIDE SEQUENCE</scope>
    <source>
        <strain evidence="1">Dsil-2018</strain>
    </source>
</reference>
<name>A0ACB8D7M1_DERSI</name>
<accession>A0ACB8D7M1</accession>
<evidence type="ECO:0000313" key="1">
    <source>
        <dbReference type="EMBL" id="KAH7960328.1"/>
    </source>
</evidence>
<sequence>MMRRKEAAAAGVQGEGEHHREVSKHSTTFGFMKLAIGYMTPFFLLPMVFVFGTQASSSSNLTFFSAKSRCLAIPGMCVHTMQPIKCIYIMTVMIMLWIFEPVPYQITSFFPLIMGPMLNLTTTRYLAKYYFNEPIASSIAGLTVALIAQNCGLNRRLSYNLILIVGPRVKWLMLSFMGMVFFLSMFISNVAVTSMMMTVVDTLIYEISQSKLRKRVNELLRKRENQGEEPDYEEVVHIESVKSKQLRKTFLLSIGYSATLGGFSFITGNRINNDMSHRINRDARDTLMTPTTWALYCFPVGMISMLMGWVFLYTVYLKEYEQQSRLDIREVKEVVRDKLQNMPRTHAEVLSTFLFCLCLFLWATKRPVIIPGWSDMLGLEESYVTDSSVGFLIALIAFMIPVRSFNFSLEHRLMEWKFIQKNMPWAIIFIIGGGSTLTEVIRSSSLFSDAVNAASTAKLHPVANLVVAVFMSSIISEFTNAEMTIHQILDIAERKQRESRTNALYYMLPMGLANNFAFILPSSEAWNAIVFEIGGLSVIDMIIPGLFMKAVSLVLSMLSFFTTGVVLFQINEHADNMSSFNVAPIHSSRLRVPVAAPYRGMHKWPF</sequence>
<dbReference type="EMBL" id="CM023472">
    <property type="protein sequence ID" value="KAH7960328.1"/>
    <property type="molecule type" value="Genomic_DNA"/>
</dbReference>